<gene>
    <name evidence="2" type="ORF">P154DRAFT_32404</name>
</gene>
<evidence type="ECO:0000256" key="1">
    <source>
        <dbReference type="SAM" id="MobiDB-lite"/>
    </source>
</evidence>
<organism evidence="2 3">
    <name type="scientific">Amniculicola lignicola CBS 123094</name>
    <dbReference type="NCBI Taxonomy" id="1392246"/>
    <lineage>
        <taxon>Eukaryota</taxon>
        <taxon>Fungi</taxon>
        <taxon>Dikarya</taxon>
        <taxon>Ascomycota</taxon>
        <taxon>Pezizomycotina</taxon>
        <taxon>Dothideomycetes</taxon>
        <taxon>Pleosporomycetidae</taxon>
        <taxon>Pleosporales</taxon>
        <taxon>Amniculicolaceae</taxon>
        <taxon>Amniculicola</taxon>
    </lineage>
</organism>
<evidence type="ECO:0000313" key="3">
    <source>
        <dbReference type="Proteomes" id="UP000799779"/>
    </source>
</evidence>
<dbReference type="Proteomes" id="UP000799779">
    <property type="component" value="Unassembled WGS sequence"/>
</dbReference>
<evidence type="ECO:0000313" key="2">
    <source>
        <dbReference type="EMBL" id="KAF1994396.1"/>
    </source>
</evidence>
<feature type="compositionally biased region" description="Polar residues" evidence="1">
    <location>
        <begin position="51"/>
        <end position="61"/>
    </location>
</feature>
<sequence length="148" mass="16439">MWLAALAGGCRNPLLFTQVCLWTASTTALTHNLVPFISFFGRKPALKHTRTNTPSANQRVQNQKDRNVSKREEALMEKNAQGFLLPASITQVLGWSDIPTLRYLGIHVPHPQRSLDEDGGTTQTLEPLTKFSKSSVRSTVRHADKGCL</sequence>
<dbReference type="AlphaFoldDB" id="A0A6A5W9U6"/>
<reference evidence="2" key="1">
    <citation type="journal article" date="2020" name="Stud. Mycol.">
        <title>101 Dothideomycetes genomes: a test case for predicting lifestyles and emergence of pathogens.</title>
        <authorList>
            <person name="Haridas S."/>
            <person name="Albert R."/>
            <person name="Binder M."/>
            <person name="Bloem J."/>
            <person name="Labutti K."/>
            <person name="Salamov A."/>
            <person name="Andreopoulos B."/>
            <person name="Baker S."/>
            <person name="Barry K."/>
            <person name="Bills G."/>
            <person name="Bluhm B."/>
            <person name="Cannon C."/>
            <person name="Castanera R."/>
            <person name="Culley D."/>
            <person name="Daum C."/>
            <person name="Ezra D."/>
            <person name="Gonzalez J."/>
            <person name="Henrissat B."/>
            <person name="Kuo A."/>
            <person name="Liang C."/>
            <person name="Lipzen A."/>
            <person name="Lutzoni F."/>
            <person name="Magnuson J."/>
            <person name="Mondo S."/>
            <person name="Nolan M."/>
            <person name="Ohm R."/>
            <person name="Pangilinan J."/>
            <person name="Park H.-J."/>
            <person name="Ramirez L."/>
            <person name="Alfaro M."/>
            <person name="Sun H."/>
            <person name="Tritt A."/>
            <person name="Yoshinaga Y."/>
            <person name="Zwiers L.-H."/>
            <person name="Turgeon B."/>
            <person name="Goodwin S."/>
            <person name="Spatafora J."/>
            <person name="Crous P."/>
            <person name="Grigoriev I."/>
        </authorList>
    </citation>
    <scope>NUCLEOTIDE SEQUENCE</scope>
    <source>
        <strain evidence="2">CBS 123094</strain>
    </source>
</reference>
<feature type="region of interest" description="Disordered" evidence="1">
    <location>
        <begin position="48"/>
        <end position="67"/>
    </location>
</feature>
<proteinExistence type="predicted"/>
<name>A0A6A5W9U6_9PLEO</name>
<keyword evidence="3" id="KW-1185">Reference proteome</keyword>
<protein>
    <submittedName>
        <fullName evidence="2">Uncharacterized protein</fullName>
    </submittedName>
</protein>
<dbReference type="EMBL" id="ML977662">
    <property type="protein sequence ID" value="KAF1994396.1"/>
    <property type="molecule type" value="Genomic_DNA"/>
</dbReference>
<accession>A0A6A5W9U6</accession>